<evidence type="ECO:0000313" key="7">
    <source>
        <dbReference type="Proteomes" id="UP000809081"/>
    </source>
</evidence>
<organism evidence="6 7">
    <name type="scientific">Streptococcus saliviloxodontae</name>
    <dbReference type="NCBI Taxonomy" id="1349416"/>
    <lineage>
        <taxon>Bacteria</taxon>
        <taxon>Bacillati</taxon>
        <taxon>Bacillota</taxon>
        <taxon>Bacilli</taxon>
        <taxon>Lactobacillales</taxon>
        <taxon>Streptococcaceae</taxon>
        <taxon>Streptococcus</taxon>
    </lineage>
</organism>
<dbReference type="CDD" id="cd05466">
    <property type="entry name" value="PBP2_LTTR_substrate"/>
    <property type="match status" value="1"/>
</dbReference>
<evidence type="ECO:0000256" key="4">
    <source>
        <dbReference type="ARBA" id="ARBA00023163"/>
    </source>
</evidence>
<comment type="caution">
    <text evidence="6">The sequence shown here is derived from an EMBL/GenBank/DDBJ whole genome shotgun (WGS) entry which is preliminary data.</text>
</comment>
<dbReference type="InterPro" id="IPR036388">
    <property type="entry name" value="WH-like_DNA-bd_sf"/>
</dbReference>
<dbReference type="SUPFAM" id="SSF53850">
    <property type="entry name" value="Periplasmic binding protein-like II"/>
    <property type="match status" value="1"/>
</dbReference>
<protein>
    <submittedName>
        <fullName evidence="6">DNA-binding transcriptional LysR family regulator</fullName>
    </submittedName>
</protein>
<proteinExistence type="inferred from homology"/>
<evidence type="ECO:0000313" key="6">
    <source>
        <dbReference type="EMBL" id="MBM7636813.1"/>
    </source>
</evidence>
<feature type="domain" description="HTH lysR-type" evidence="5">
    <location>
        <begin position="1"/>
        <end position="58"/>
    </location>
</feature>
<dbReference type="InterPro" id="IPR005119">
    <property type="entry name" value="LysR_subst-bd"/>
</dbReference>
<accession>A0ABS2PN08</accession>
<dbReference type="PRINTS" id="PR00039">
    <property type="entry name" value="HTHLYSR"/>
</dbReference>
<dbReference type="Gene3D" id="1.10.10.10">
    <property type="entry name" value="Winged helix-like DNA-binding domain superfamily/Winged helix DNA-binding domain"/>
    <property type="match status" value="1"/>
</dbReference>
<keyword evidence="2" id="KW-0805">Transcription regulation</keyword>
<keyword evidence="3 6" id="KW-0238">DNA-binding</keyword>
<dbReference type="InterPro" id="IPR000847">
    <property type="entry name" value="LysR_HTH_N"/>
</dbReference>
<name>A0ABS2PN08_9STRE</name>
<keyword evidence="7" id="KW-1185">Reference proteome</keyword>
<reference evidence="6 7" key="1">
    <citation type="submission" date="2021-01" db="EMBL/GenBank/DDBJ databases">
        <title>Genomic Encyclopedia of Type Strains, Phase IV (KMG-IV): sequencing the most valuable type-strain genomes for metagenomic binning, comparative biology and taxonomic classification.</title>
        <authorList>
            <person name="Goeker M."/>
        </authorList>
    </citation>
    <scope>NUCLEOTIDE SEQUENCE [LARGE SCALE GENOMIC DNA]</scope>
    <source>
        <strain evidence="6 7">DSM 27513</strain>
    </source>
</reference>
<dbReference type="PANTHER" id="PTHR30346:SF0">
    <property type="entry name" value="HCA OPERON TRANSCRIPTIONAL ACTIVATOR HCAR"/>
    <property type="match status" value="1"/>
</dbReference>
<dbReference type="PANTHER" id="PTHR30346">
    <property type="entry name" value="TRANSCRIPTIONAL DUAL REGULATOR HCAR-RELATED"/>
    <property type="match status" value="1"/>
</dbReference>
<evidence type="ECO:0000256" key="1">
    <source>
        <dbReference type="ARBA" id="ARBA00009437"/>
    </source>
</evidence>
<dbReference type="GO" id="GO:0003677">
    <property type="term" value="F:DNA binding"/>
    <property type="evidence" value="ECO:0007669"/>
    <property type="project" value="UniProtKB-KW"/>
</dbReference>
<dbReference type="Proteomes" id="UP000809081">
    <property type="component" value="Unassembled WGS sequence"/>
</dbReference>
<dbReference type="EMBL" id="JAFBEI010000037">
    <property type="protein sequence ID" value="MBM7636813.1"/>
    <property type="molecule type" value="Genomic_DNA"/>
</dbReference>
<evidence type="ECO:0000256" key="2">
    <source>
        <dbReference type="ARBA" id="ARBA00023015"/>
    </source>
</evidence>
<dbReference type="SUPFAM" id="SSF46785">
    <property type="entry name" value="Winged helix' DNA-binding domain"/>
    <property type="match status" value="1"/>
</dbReference>
<gene>
    <name evidence="6" type="ORF">JOC31_001638</name>
</gene>
<evidence type="ECO:0000259" key="5">
    <source>
        <dbReference type="PROSITE" id="PS50931"/>
    </source>
</evidence>
<dbReference type="RefSeq" id="WP_205017678.1">
    <property type="nucleotide sequence ID" value="NZ_JAFBEI010000037.1"/>
</dbReference>
<dbReference type="Pfam" id="PF03466">
    <property type="entry name" value="LysR_substrate"/>
    <property type="match status" value="1"/>
</dbReference>
<dbReference type="PROSITE" id="PS50931">
    <property type="entry name" value="HTH_LYSR"/>
    <property type="match status" value="1"/>
</dbReference>
<sequence length="302" mass="34241">MNIQQCRYVETIAATGSFSEAAKTLFVTQPNLSASIRDLEAELGVKLFTRSNTGAKLTDDGHDFLKYAKRILGELDLLEERYRKRFKKSFTIASHHYDFLSLPLATISEQFQEDYQEFQLIETTTKRILESVASFESDLGIIYLDDSNRHILERSIRDLGLAFTPLGEFQTRIFLGREHPLAHKPNLSNEDLRDYPQVRFRQDKSGITFDEDPLDVLENQRVLYANDRGTIMNLLCATNAYASGLGIVNSFIKDQIVLTPLTDSPLHTLGFVTNQKQKQSAISDAFITAVKESLASHNDSHK</sequence>
<comment type="similarity">
    <text evidence="1">Belongs to the LysR transcriptional regulatory family.</text>
</comment>
<dbReference type="Pfam" id="PF00126">
    <property type="entry name" value="HTH_1"/>
    <property type="match status" value="1"/>
</dbReference>
<dbReference type="Gene3D" id="3.40.190.290">
    <property type="match status" value="1"/>
</dbReference>
<keyword evidence="4" id="KW-0804">Transcription</keyword>
<evidence type="ECO:0000256" key="3">
    <source>
        <dbReference type="ARBA" id="ARBA00023125"/>
    </source>
</evidence>
<dbReference type="InterPro" id="IPR036390">
    <property type="entry name" value="WH_DNA-bd_sf"/>
</dbReference>